<sequence>MAFEVPTDLIREVQILLRNHSGGHLTYDRDDPSLPPLPSLEESIAEFEPSPPYLRCKHCKGKLLRGLQSVICVYCGQEQSKEVPPEPIKFKSTFGCRWLLESLNLDGSEIVGPSIELFESNKQKSAPKDEFSLSDLLDLEIKWPTESEKINTSLKDKGPVQSKTSLNLVGVDLDNFFSEAKRDTVSNASGEQLGLNTQIKSTESNAFQGLENLSVFENGQPSAIAVRSTESESESGDRFSGWEAEFQSASSDGTQHKESNSFDPLGGSTVDLSAHMDAVFGPGKDLKDGERKEDSALPASMTDDRLEDDLWNNFNSGVSNKAEQFGATFNLKDGGNMDSTDNASSTRIDWIQDDQWQTTSTKVPDNKTIDGDDDSFDTWNDFTSSTSAQEPSNSSWKQTGNHITSSAGQTSDINLFSSTTNLQDMEFGSFSQPDLFSGAFSNQSGSTEVNHMWLAASVSDRIADENAKVGENSEHAGKGEDVLFATTRSKANDVEMLMSQMHDLSFMLESNLSIPKS</sequence>
<dbReference type="AlphaFoldDB" id="A0AAP0RTQ4"/>
<dbReference type="InterPro" id="IPR056717">
    <property type="entry name" value="DUF7815"/>
</dbReference>
<feature type="compositionally biased region" description="Basic and acidic residues" evidence="1">
    <location>
        <begin position="284"/>
        <end position="295"/>
    </location>
</feature>
<evidence type="ECO:0000313" key="4">
    <source>
        <dbReference type="Proteomes" id="UP001415857"/>
    </source>
</evidence>
<comment type="caution">
    <text evidence="3">The sequence shown here is derived from an EMBL/GenBank/DDBJ whole genome shotgun (WGS) entry which is preliminary data.</text>
</comment>
<accession>A0AAP0RTQ4</accession>
<dbReference type="PANTHER" id="PTHR36308">
    <property type="entry name" value="DENTIN SIALOPHOSPHOPROTEIN-RELATED"/>
    <property type="match status" value="1"/>
</dbReference>
<dbReference type="Proteomes" id="UP001415857">
    <property type="component" value="Unassembled WGS sequence"/>
</dbReference>
<keyword evidence="4" id="KW-1185">Reference proteome</keyword>
<name>A0AAP0RTQ4_LIQFO</name>
<dbReference type="Pfam" id="PF25122">
    <property type="entry name" value="DUF7815"/>
    <property type="match status" value="1"/>
</dbReference>
<feature type="region of interest" description="Disordered" evidence="1">
    <location>
        <begin position="226"/>
        <end position="268"/>
    </location>
</feature>
<feature type="compositionally biased region" description="Polar residues" evidence="1">
    <location>
        <begin position="377"/>
        <end position="400"/>
    </location>
</feature>
<feature type="compositionally biased region" description="Polar residues" evidence="1">
    <location>
        <begin position="354"/>
        <end position="363"/>
    </location>
</feature>
<gene>
    <name evidence="3" type="ORF">L1049_023584</name>
</gene>
<proteinExistence type="predicted"/>
<evidence type="ECO:0000313" key="3">
    <source>
        <dbReference type="EMBL" id="KAK9284412.1"/>
    </source>
</evidence>
<dbReference type="EMBL" id="JBBPBK010000005">
    <property type="protein sequence ID" value="KAK9284412.1"/>
    <property type="molecule type" value="Genomic_DNA"/>
</dbReference>
<feature type="region of interest" description="Disordered" evidence="1">
    <location>
        <begin position="280"/>
        <end position="304"/>
    </location>
</feature>
<reference evidence="3 4" key="1">
    <citation type="journal article" date="2024" name="Plant J.">
        <title>Genome sequences and population genomics reveal climatic adaptation and genomic divergence between two closely related sweetgum species.</title>
        <authorList>
            <person name="Xu W.Q."/>
            <person name="Ren C.Q."/>
            <person name="Zhang X.Y."/>
            <person name="Comes H.P."/>
            <person name="Liu X.H."/>
            <person name="Li Y.G."/>
            <person name="Kettle C.J."/>
            <person name="Jalonen R."/>
            <person name="Gaisberger H."/>
            <person name="Ma Y.Z."/>
            <person name="Qiu Y.X."/>
        </authorList>
    </citation>
    <scope>NUCLEOTIDE SEQUENCE [LARGE SCALE GENOMIC DNA]</scope>
    <source>
        <strain evidence="3">Hangzhou</strain>
    </source>
</reference>
<feature type="domain" description="DUF7815" evidence="2">
    <location>
        <begin position="52"/>
        <end position="78"/>
    </location>
</feature>
<evidence type="ECO:0000256" key="1">
    <source>
        <dbReference type="SAM" id="MobiDB-lite"/>
    </source>
</evidence>
<evidence type="ECO:0000259" key="2">
    <source>
        <dbReference type="Pfam" id="PF25122"/>
    </source>
</evidence>
<feature type="region of interest" description="Disordered" evidence="1">
    <location>
        <begin position="348"/>
        <end position="400"/>
    </location>
</feature>
<protein>
    <recommendedName>
        <fullName evidence="2">DUF7815 domain-containing protein</fullName>
    </recommendedName>
</protein>
<organism evidence="3 4">
    <name type="scientific">Liquidambar formosana</name>
    <name type="common">Formosan gum</name>
    <dbReference type="NCBI Taxonomy" id="63359"/>
    <lineage>
        <taxon>Eukaryota</taxon>
        <taxon>Viridiplantae</taxon>
        <taxon>Streptophyta</taxon>
        <taxon>Embryophyta</taxon>
        <taxon>Tracheophyta</taxon>
        <taxon>Spermatophyta</taxon>
        <taxon>Magnoliopsida</taxon>
        <taxon>eudicotyledons</taxon>
        <taxon>Gunneridae</taxon>
        <taxon>Pentapetalae</taxon>
        <taxon>Saxifragales</taxon>
        <taxon>Altingiaceae</taxon>
        <taxon>Liquidambar</taxon>
    </lineage>
</organism>
<dbReference type="PANTHER" id="PTHR36308:SF1">
    <property type="entry name" value="DENTIN SIALOPHOSPHOPROTEIN-RELATED"/>
    <property type="match status" value="1"/>
</dbReference>